<dbReference type="EMBL" id="BRYB01000203">
    <property type="protein sequence ID" value="GMI25167.1"/>
    <property type="molecule type" value="Genomic_DNA"/>
</dbReference>
<evidence type="ECO:0008006" key="4">
    <source>
        <dbReference type="Google" id="ProtNLM"/>
    </source>
</evidence>
<feature type="region of interest" description="Disordered" evidence="1">
    <location>
        <begin position="317"/>
        <end position="354"/>
    </location>
</feature>
<evidence type="ECO:0000256" key="1">
    <source>
        <dbReference type="SAM" id="MobiDB-lite"/>
    </source>
</evidence>
<comment type="caution">
    <text evidence="2">The sequence shown here is derived from an EMBL/GenBank/DDBJ whole genome shotgun (WGS) entry which is preliminary data.</text>
</comment>
<evidence type="ECO:0000313" key="2">
    <source>
        <dbReference type="EMBL" id="GMI25167.1"/>
    </source>
</evidence>
<accession>A0ABQ6MF42</accession>
<dbReference type="Proteomes" id="UP001165060">
    <property type="component" value="Unassembled WGS sequence"/>
</dbReference>
<gene>
    <name evidence="2" type="ORF">TeGR_g14615</name>
</gene>
<proteinExistence type="predicted"/>
<reference evidence="2 3" key="1">
    <citation type="journal article" date="2023" name="Commun. Biol.">
        <title>Genome analysis of Parmales, the sister group of diatoms, reveals the evolutionary specialization of diatoms from phago-mixotrophs to photoautotrophs.</title>
        <authorList>
            <person name="Ban H."/>
            <person name="Sato S."/>
            <person name="Yoshikawa S."/>
            <person name="Yamada K."/>
            <person name="Nakamura Y."/>
            <person name="Ichinomiya M."/>
            <person name="Sato N."/>
            <person name="Blanc-Mathieu R."/>
            <person name="Endo H."/>
            <person name="Kuwata A."/>
            <person name="Ogata H."/>
        </authorList>
    </citation>
    <scope>NUCLEOTIDE SEQUENCE [LARGE SCALE GENOMIC DNA]</scope>
</reference>
<feature type="compositionally biased region" description="Acidic residues" evidence="1">
    <location>
        <begin position="332"/>
        <end position="354"/>
    </location>
</feature>
<sequence length="775" mass="84119">MSSPLPFVHALAGVPTSALPSLLSAAPAPAWQASLLYESKTDTKLLDPERRSSQFREFRGKAAAPLFDHVESLVLPLCDAASPTHRFSLVRSDASHIRYSEGGFFKRHKDYCSVASPAVVEYTLIISLAGGGEAPVGGGTTVWNAGEKRTFGATTEQGGALLFRKDLEHAGETLEKGTKEVLTLNLWAFDAASPAGVLHVTFDGPQAAASGDAGDELRACATDKSCAIPLSNVLAHPDTMLAGKARFHQQQHPEATIVPAHLAGMTYEEFEPAMRFYLGARVSADMLERSGSALNYLCIPPQQLLMDIAYDPEVDEKKEAAAGDGGGGEDAAAADDDDEEEEEEEWEDVSLPDELDGMPAQIALMLREIPLHAVDRMSAAMQIPREELTALIELLQSLTPAQMDLLAATVDDKGADPNSWESRIRRESDLEVRFPAAKEPAPKKSKASFSSIGDIILCASKARTDVVAARAKELGAAYLPFQVCLVEGMITGGGDAWVQEDGPDDPDNYNEDNMYYPVVEAPLNPVWMSIGDYDNIVGYKNMIASSRPDFSNYGFFKTRDEASLEATLPDELVALPPNSNFDVDPARFVRELPERANAAAKEAFSKEVVAQLARRTEDGGLSACLPRQKDYGSTKAFGLRIASRSPITPELITGLCMDGEDRACSCAWPDGALVYLPDAPPDDTADEEVTLFPESKFYHIDGAGKSAFTKEEADRTFKRIQQMQFMERLCDSDLLNSVPFVLPQVDDVEIEAAFCNEQVYGKLNLLFVSGIVKLD</sequence>
<name>A0ABQ6MF42_9STRA</name>
<protein>
    <recommendedName>
        <fullName evidence="4">Fe2OG dioxygenase domain-containing protein</fullName>
    </recommendedName>
</protein>
<keyword evidence="3" id="KW-1185">Reference proteome</keyword>
<evidence type="ECO:0000313" key="3">
    <source>
        <dbReference type="Proteomes" id="UP001165060"/>
    </source>
</evidence>
<dbReference type="Gene3D" id="2.60.120.620">
    <property type="entry name" value="q2cbj1_9rhob like domain"/>
    <property type="match status" value="1"/>
</dbReference>
<organism evidence="2 3">
    <name type="scientific">Tetraparma gracilis</name>
    <dbReference type="NCBI Taxonomy" id="2962635"/>
    <lineage>
        <taxon>Eukaryota</taxon>
        <taxon>Sar</taxon>
        <taxon>Stramenopiles</taxon>
        <taxon>Ochrophyta</taxon>
        <taxon>Bolidophyceae</taxon>
        <taxon>Parmales</taxon>
        <taxon>Triparmaceae</taxon>
        <taxon>Tetraparma</taxon>
    </lineage>
</organism>